<reference evidence="3" key="2">
    <citation type="submission" date="2009-11" db="EMBL/GenBank/DDBJ databases">
        <title>The Genome Sequence of Allomyces macrogynus strain ATCC 38327.</title>
        <authorList>
            <consortium name="The Broad Institute Genome Sequencing Platform"/>
            <person name="Russ C."/>
            <person name="Cuomo C."/>
            <person name="Shea T."/>
            <person name="Young S.K."/>
            <person name="Zeng Q."/>
            <person name="Koehrsen M."/>
            <person name="Haas B."/>
            <person name="Borodovsky M."/>
            <person name="Guigo R."/>
            <person name="Alvarado L."/>
            <person name="Berlin A."/>
            <person name="Borenstein D."/>
            <person name="Chen Z."/>
            <person name="Engels R."/>
            <person name="Freedman E."/>
            <person name="Gellesch M."/>
            <person name="Goldberg J."/>
            <person name="Griggs A."/>
            <person name="Gujja S."/>
            <person name="Heiman D."/>
            <person name="Hepburn T."/>
            <person name="Howarth C."/>
            <person name="Jen D."/>
            <person name="Larson L."/>
            <person name="Lewis B."/>
            <person name="Mehta T."/>
            <person name="Park D."/>
            <person name="Pearson M."/>
            <person name="Roberts A."/>
            <person name="Saif S."/>
            <person name="Shenoy N."/>
            <person name="Sisk P."/>
            <person name="Stolte C."/>
            <person name="Sykes S."/>
            <person name="Walk T."/>
            <person name="White J."/>
            <person name="Yandava C."/>
            <person name="Burger G."/>
            <person name="Gray M.W."/>
            <person name="Holland P.W.H."/>
            <person name="King N."/>
            <person name="Lang F.B.F."/>
            <person name="Roger A.J."/>
            <person name="Ruiz-Trillo I."/>
            <person name="Lander E."/>
            <person name="Nusbaum C."/>
        </authorList>
    </citation>
    <scope>NUCLEOTIDE SEQUENCE [LARGE SCALE GENOMIC DNA]</scope>
    <source>
        <strain evidence="3">ATCC 38327</strain>
    </source>
</reference>
<reference evidence="2 3" key="1">
    <citation type="submission" date="2009-11" db="EMBL/GenBank/DDBJ databases">
        <title>Annotation of Allomyces macrogynus ATCC 38327.</title>
        <authorList>
            <consortium name="The Broad Institute Genome Sequencing Platform"/>
            <person name="Russ C."/>
            <person name="Cuomo C."/>
            <person name="Burger G."/>
            <person name="Gray M.W."/>
            <person name="Holland P.W.H."/>
            <person name="King N."/>
            <person name="Lang F.B.F."/>
            <person name="Roger A.J."/>
            <person name="Ruiz-Trillo I."/>
            <person name="Young S.K."/>
            <person name="Zeng Q."/>
            <person name="Gargeya S."/>
            <person name="Fitzgerald M."/>
            <person name="Haas B."/>
            <person name="Abouelleil A."/>
            <person name="Alvarado L."/>
            <person name="Arachchi H.M."/>
            <person name="Berlin A."/>
            <person name="Chapman S.B."/>
            <person name="Gearin G."/>
            <person name="Goldberg J."/>
            <person name="Griggs A."/>
            <person name="Gujja S."/>
            <person name="Hansen M."/>
            <person name="Heiman D."/>
            <person name="Howarth C."/>
            <person name="Larimer J."/>
            <person name="Lui A."/>
            <person name="MacDonald P.J.P."/>
            <person name="McCowen C."/>
            <person name="Montmayeur A."/>
            <person name="Murphy C."/>
            <person name="Neiman D."/>
            <person name="Pearson M."/>
            <person name="Priest M."/>
            <person name="Roberts A."/>
            <person name="Saif S."/>
            <person name="Shea T."/>
            <person name="Sisk P."/>
            <person name="Stolte C."/>
            <person name="Sykes S."/>
            <person name="Wortman J."/>
            <person name="Nusbaum C."/>
            <person name="Birren B."/>
        </authorList>
    </citation>
    <scope>NUCLEOTIDE SEQUENCE [LARGE SCALE GENOMIC DNA]</scope>
    <source>
        <strain evidence="2 3">ATCC 38327</strain>
    </source>
</reference>
<gene>
    <name evidence="2" type="ORF">AMAG_20723</name>
</gene>
<dbReference type="EMBL" id="GG745392">
    <property type="protein sequence ID" value="KNE73241.1"/>
    <property type="molecule type" value="Genomic_DNA"/>
</dbReference>
<sequence>MALAKMRGGVQDPHHALTQSDPVPLLGQLPAASGRPAPVMHVKHVRIAGRYRGSNELRYASQK</sequence>
<dbReference type="AlphaFoldDB" id="A0A0L0TF08"/>
<protein>
    <submittedName>
        <fullName evidence="2">Uncharacterized protein</fullName>
    </submittedName>
</protein>
<organism evidence="2 3">
    <name type="scientific">Allomyces macrogynus (strain ATCC 38327)</name>
    <name type="common">Allomyces javanicus var. macrogynus</name>
    <dbReference type="NCBI Taxonomy" id="578462"/>
    <lineage>
        <taxon>Eukaryota</taxon>
        <taxon>Fungi</taxon>
        <taxon>Fungi incertae sedis</taxon>
        <taxon>Blastocladiomycota</taxon>
        <taxon>Blastocladiomycetes</taxon>
        <taxon>Blastocladiales</taxon>
        <taxon>Blastocladiaceae</taxon>
        <taxon>Allomyces</taxon>
    </lineage>
</organism>
<dbReference type="VEuPathDB" id="FungiDB:AMAG_20723"/>
<evidence type="ECO:0000313" key="2">
    <source>
        <dbReference type="EMBL" id="KNE73241.1"/>
    </source>
</evidence>
<dbReference type="Proteomes" id="UP000054350">
    <property type="component" value="Unassembled WGS sequence"/>
</dbReference>
<proteinExistence type="predicted"/>
<accession>A0A0L0TF08</accession>
<feature type="region of interest" description="Disordered" evidence="1">
    <location>
        <begin position="1"/>
        <end position="37"/>
    </location>
</feature>
<evidence type="ECO:0000256" key="1">
    <source>
        <dbReference type="SAM" id="MobiDB-lite"/>
    </source>
</evidence>
<name>A0A0L0TF08_ALLM3</name>
<evidence type="ECO:0000313" key="3">
    <source>
        <dbReference type="Proteomes" id="UP000054350"/>
    </source>
</evidence>
<keyword evidence="3" id="KW-1185">Reference proteome</keyword>